<gene>
    <name evidence="2" type="ORF">FG384_10840</name>
</gene>
<protein>
    <recommendedName>
        <fullName evidence="1">HTH-type transcriptional regulator Rgg C-terminal domain-containing protein</fullName>
    </recommendedName>
</protein>
<dbReference type="PANTHER" id="PTHR37038">
    <property type="entry name" value="TRANSCRIPTIONAL REGULATOR-RELATED"/>
    <property type="match status" value="1"/>
</dbReference>
<feature type="domain" description="HTH-type transcriptional regulator Rgg C-terminal" evidence="1">
    <location>
        <begin position="30"/>
        <end position="129"/>
    </location>
</feature>
<evidence type="ECO:0000259" key="1">
    <source>
        <dbReference type="Pfam" id="PF21259"/>
    </source>
</evidence>
<dbReference type="Proteomes" id="UP000316626">
    <property type="component" value="Unassembled WGS sequence"/>
</dbReference>
<dbReference type="Pfam" id="PF21259">
    <property type="entry name" value="Rgg_C"/>
    <property type="match status" value="1"/>
</dbReference>
<accession>A0A544TQG9</accession>
<sequence>MLGKRIGAYLEVQEDIELKEIHLICDAFIQLHQTMDINIAKNIIMPIWQRISKYDQWYLNDIRLINTILFLFPVNTAIEFTRNVLDRLSKYTDFRDANILKFALLINLSLLLIKNKDYSKSLSIIEESLQHQRKMNYPILALHFSRIAICHFHLGNKDPAVFLEKAKQLLFLYNDVEYWERIQTEFIHYTQLKL</sequence>
<dbReference type="SUPFAM" id="SSF48452">
    <property type="entry name" value="TPR-like"/>
    <property type="match status" value="1"/>
</dbReference>
<name>A0A544TQG9_9BACI</name>
<evidence type="ECO:0000313" key="2">
    <source>
        <dbReference type="EMBL" id="TQR19708.1"/>
    </source>
</evidence>
<dbReference type="Gene3D" id="1.25.40.10">
    <property type="entry name" value="Tetratricopeptide repeat domain"/>
    <property type="match status" value="1"/>
</dbReference>
<dbReference type="RefSeq" id="WP_142642618.1">
    <property type="nucleotide sequence ID" value="NZ_VDGI01000011.1"/>
</dbReference>
<dbReference type="InterPro" id="IPR010057">
    <property type="entry name" value="Transcription_activator_Rgg_C"/>
</dbReference>
<dbReference type="InterPro" id="IPR011990">
    <property type="entry name" value="TPR-like_helical_dom_sf"/>
</dbReference>
<keyword evidence="3" id="KW-1185">Reference proteome</keyword>
<organism evidence="2 3">
    <name type="scientific">Psychrobacillus vulpis</name>
    <dbReference type="NCBI Taxonomy" id="2325572"/>
    <lineage>
        <taxon>Bacteria</taxon>
        <taxon>Bacillati</taxon>
        <taxon>Bacillota</taxon>
        <taxon>Bacilli</taxon>
        <taxon>Bacillales</taxon>
        <taxon>Bacillaceae</taxon>
        <taxon>Psychrobacillus</taxon>
    </lineage>
</organism>
<dbReference type="AlphaFoldDB" id="A0A544TQG9"/>
<dbReference type="OrthoDB" id="34624at2"/>
<dbReference type="InterPro" id="IPR053163">
    <property type="entry name" value="HTH-type_regulator_Rgg"/>
</dbReference>
<dbReference type="EMBL" id="VDGI01000011">
    <property type="protein sequence ID" value="TQR19708.1"/>
    <property type="molecule type" value="Genomic_DNA"/>
</dbReference>
<proteinExistence type="predicted"/>
<evidence type="ECO:0000313" key="3">
    <source>
        <dbReference type="Proteomes" id="UP000316626"/>
    </source>
</evidence>
<reference evidence="2 3" key="1">
    <citation type="submission" date="2019-06" db="EMBL/GenBank/DDBJ databases">
        <title>Psychrobacillus vulpis sp. nov., a new species isolated from feces of a red fox that inhabits in The Tablas de Daimiel Natural Park, Albacete, Spain.</title>
        <authorList>
            <person name="Rodriguez M."/>
            <person name="Reina J.C."/>
            <person name="Bejar V."/>
            <person name="Llamas I."/>
        </authorList>
    </citation>
    <scope>NUCLEOTIDE SEQUENCE [LARGE SCALE GENOMIC DNA]</scope>
    <source>
        <strain evidence="2 3">Z8</strain>
    </source>
</reference>
<dbReference type="PANTHER" id="PTHR37038:SF13">
    <property type="entry name" value="HTH CRO_C1-TYPE DOMAIN-CONTAINING PROTEIN"/>
    <property type="match status" value="1"/>
</dbReference>
<comment type="caution">
    <text evidence="2">The sequence shown here is derived from an EMBL/GenBank/DDBJ whole genome shotgun (WGS) entry which is preliminary data.</text>
</comment>